<evidence type="ECO:0000313" key="3">
    <source>
        <dbReference type="EMBL" id="TCK27012.1"/>
    </source>
</evidence>
<keyword evidence="3" id="KW-0808">Transferase</keyword>
<reference evidence="3 4" key="1">
    <citation type="submission" date="2019-03" db="EMBL/GenBank/DDBJ databases">
        <title>Sequencing the genomes of 1000 actinobacteria strains.</title>
        <authorList>
            <person name="Klenk H.-P."/>
        </authorList>
    </citation>
    <scope>NUCLEOTIDE SEQUENCE [LARGE SCALE GENOMIC DNA]</scope>
    <source>
        <strain evidence="3 4">DSM 44969</strain>
    </source>
</reference>
<feature type="domain" description="Rhodanese" evidence="2">
    <location>
        <begin position="48"/>
        <end position="146"/>
    </location>
</feature>
<dbReference type="Pfam" id="PF00581">
    <property type="entry name" value="Rhodanese"/>
    <property type="match status" value="1"/>
</dbReference>
<dbReference type="GO" id="GO:0004792">
    <property type="term" value="F:thiosulfate-cyanide sulfurtransferase activity"/>
    <property type="evidence" value="ECO:0007669"/>
    <property type="project" value="TreeGrafter"/>
</dbReference>
<protein>
    <submittedName>
        <fullName evidence="3">Rhodanese-related sulfurtransferase</fullName>
    </submittedName>
</protein>
<comment type="caution">
    <text evidence="3">The sequence shown here is derived from an EMBL/GenBank/DDBJ whole genome shotgun (WGS) entry which is preliminary data.</text>
</comment>
<dbReference type="Proteomes" id="UP000295560">
    <property type="component" value="Unassembled WGS sequence"/>
</dbReference>
<sequence>MSEPAGGSSAVSERASESSAQRRTIADVLADARARLNRPDPTKAAGLVEDGAYLVDTRPAWQREKFGTIPGALWVERNHIEWRLDPTSGARIPEAIDHDVRWVLFCTEGYASSLAAASLQDIGLHRATDIDGGFLAWQAAGLPTVPADPDAVPAQPGGADPR</sequence>
<dbReference type="PANTHER" id="PTHR44086:SF10">
    <property type="entry name" value="THIOSULFATE SULFURTRANSFERASE_RHODANESE-LIKE DOMAIN-CONTAINING PROTEIN 3"/>
    <property type="match status" value="1"/>
</dbReference>
<gene>
    <name evidence="3" type="ORF">EV378_2863</name>
</gene>
<dbReference type="SMART" id="SM00450">
    <property type="entry name" value="RHOD"/>
    <property type="match status" value="1"/>
</dbReference>
<dbReference type="InterPro" id="IPR001763">
    <property type="entry name" value="Rhodanese-like_dom"/>
</dbReference>
<evidence type="ECO:0000256" key="1">
    <source>
        <dbReference type="SAM" id="MobiDB-lite"/>
    </source>
</evidence>
<dbReference type="InterPro" id="IPR036873">
    <property type="entry name" value="Rhodanese-like_dom_sf"/>
</dbReference>
<evidence type="ECO:0000259" key="2">
    <source>
        <dbReference type="PROSITE" id="PS50206"/>
    </source>
</evidence>
<dbReference type="EMBL" id="SMFZ01000001">
    <property type="protein sequence ID" value="TCK27012.1"/>
    <property type="molecule type" value="Genomic_DNA"/>
</dbReference>
<dbReference type="PANTHER" id="PTHR44086">
    <property type="entry name" value="THIOSULFATE SULFURTRANSFERASE RDL2, MITOCHONDRIAL-RELATED"/>
    <property type="match status" value="1"/>
</dbReference>
<dbReference type="OrthoDB" id="4828183at2"/>
<dbReference type="SUPFAM" id="SSF52821">
    <property type="entry name" value="Rhodanese/Cell cycle control phosphatase"/>
    <property type="match status" value="1"/>
</dbReference>
<organism evidence="3 4">
    <name type="scientific">Pseudonocardia endophytica</name>
    <dbReference type="NCBI Taxonomy" id="401976"/>
    <lineage>
        <taxon>Bacteria</taxon>
        <taxon>Bacillati</taxon>
        <taxon>Actinomycetota</taxon>
        <taxon>Actinomycetes</taxon>
        <taxon>Pseudonocardiales</taxon>
        <taxon>Pseudonocardiaceae</taxon>
        <taxon>Pseudonocardia</taxon>
    </lineage>
</organism>
<name>A0A4R1I9Q9_PSEEN</name>
<feature type="region of interest" description="Disordered" evidence="1">
    <location>
        <begin position="1"/>
        <end position="23"/>
    </location>
</feature>
<accession>A0A4R1I9Q9</accession>
<proteinExistence type="predicted"/>
<dbReference type="Gene3D" id="3.40.250.10">
    <property type="entry name" value="Rhodanese-like domain"/>
    <property type="match status" value="1"/>
</dbReference>
<dbReference type="PROSITE" id="PS50206">
    <property type="entry name" value="RHODANESE_3"/>
    <property type="match status" value="1"/>
</dbReference>
<keyword evidence="4" id="KW-1185">Reference proteome</keyword>
<evidence type="ECO:0000313" key="4">
    <source>
        <dbReference type="Proteomes" id="UP000295560"/>
    </source>
</evidence>
<feature type="compositionally biased region" description="Low complexity" evidence="1">
    <location>
        <begin position="1"/>
        <end position="19"/>
    </location>
</feature>
<dbReference type="AlphaFoldDB" id="A0A4R1I9Q9"/>